<dbReference type="AlphaFoldDB" id="A0A4U5MQK1"/>
<keyword evidence="1" id="KW-0472">Membrane</keyword>
<protein>
    <recommendedName>
        <fullName evidence="4">7TM GPCR serpentine receptor class x (Srx) domain-containing protein</fullName>
    </recommendedName>
</protein>
<evidence type="ECO:0008006" key="4">
    <source>
        <dbReference type="Google" id="ProtNLM"/>
    </source>
</evidence>
<dbReference type="PANTHER" id="PTHR23021:SF11">
    <property type="entry name" value="SERPENTINE RECEPTOR, CLASS T"/>
    <property type="match status" value="1"/>
</dbReference>
<accession>A0A4U5MQK1</accession>
<dbReference type="Proteomes" id="UP000298663">
    <property type="component" value="Unassembled WGS sequence"/>
</dbReference>
<organism evidence="2 3">
    <name type="scientific">Steinernema carpocapsae</name>
    <name type="common">Entomopathogenic nematode</name>
    <dbReference type="NCBI Taxonomy" id="34508"/>
    <lineage>
        <taxon>Eukaryota</taxon>
        <taxon>Metazoa</taxon>
        <taxon>Ecdysozoa</taxon>
        <taxon>Nematoda</taxon>
        <taxon>Chromadorea</taxon>
        <taxon>Rhabditida</taxon>
        <taxon>Tylenchina</taxon>
        <taxon>Panagrolaimomorpha</taxon>
        <taxon>Strongyloidoidea</taxon>
        <taxon>Steinernematidae</taxon>
        <taxon>Steinernema</taxon>
    </lineage>
</organism>
<dbReference type="PANTHER" id="PTHR23021">
    <property type="entry name" value="SERPENTINE RECEPTOR, CLASS T"/>
    <property type="match status" value="1"/>
</dbReference>
<dbReference type="EMBL" id="AZBU02000006">
    <property type="protein sequence ID" value="TKR71920.1"/>
    <property type="molecule type" value="Genomic_DNA"/>
</dbReference>
<name>A0A4U5MQK1_STECR</name>
<dbReference type="InterPro" id="IPR019425">
    <property type="entry name" value="7TM_GPCR_serpentine_rcpt_Srt"/>
</dbReference>
<sequence>MNMWLPFHNIGVSIILIILYTVMLVKFYLKSQYGVSMSCKTQKSIFCQAFIICVVCAMASFVYSYMQFFPVSRWLITTGHISWQASNAGPAFVYLIFNKSLRRSVRRMLGSKKTNGTEVTIIVGR</sequence>
<reference evidence="2 3" key="1">
    <citation type="journal article" date="2015" name="Genome Biol.">
        <title>Comparative genomics of Steinernema reveals deeply conserved gene regulatory networks.</title>
        <authorList>
            <person name="Dillman A.R."/>
            <person name="Macchietto M."/>
            <person name="Porter C.F."/>
            <person name="Rogers A."/>
            <person name="Williams B."/>
            <person name="Antoshechkin I."/>
            <person name="Lee M.M."/>
            <person name="Goodwin Z."/>
            <person name="Lu X."/>
            <person name="Lewis E.E."/>
            <person name="Goodrich-Blair H."/>
            <person name="Stock S.P."/>
            <person name="Adams B.J."/>
            <person name="Sternberg P.W."/>
            <person name="Mortazavi A."/>
        </authorList>
    </citation>
    <scope>NUCLEOTIDE SEQUENCE [LARGE SCALE GENOMIC DNA]</scope>
    <source>
        <strain evidence="2 3">ALL</strain>
    </source>
</reference>
<evidence type="ECO:0000313" key="2">
    <source>
        <dbReference type="EMBL" id="TKR71920.1"/>
    </source>
</evidence>
<keyword evidence="3" id="KW-1185">Reference proteome</keyword>
<dbReference type="SUPFAM" id="SSF81321">
    <property type="entry name" value="Family A G protein-coupled receptor-like"/>
    <property type="match status" value="1"/>
</dbReference>
<gene>
    <name evidence="2" type="ORF">L596_019450</name>
</gene>
<comment type="caution">
    <text evidence="2">The sequence shown here is derived from an EMBL/GenBank/DDBJ whole genome shotgun (WGS) entry which is preliminary data.</text>
</comment>
<proteinExistence type="predicted"/>
<reference evidence="2 3" key="2">
    <citation type="journal article" date="2019" name="G3 (Bethesda)">
        <title>Hybrid Assembly of the Genome of the Entomopathogenic Nematode Steinernema carpocapsae Identifies the X-Chromosome.</title>
        <authorList>
            <person name="Serra L."/>
            <person name="Macchietto M."/>
            <person name="Macias-Munoz A."/>
            <person name="McGill C.J."/>
            <person name="Rodriguez I.M."/>
            <person name="Rodriguez B."/>
            <person name="Murad R."/>
            <person name="Mortazavi A."/>
        </authorList>
    </citation>
    <scope>NUCLEOTIDE SEQUENCE [LARGE SCALE GENOMIC DNA]</scope>
    <source>
        <strain evidence="2 3">ALL</strain>
    </source>
</reference>
<feature type="transmembrane region" description="Helical" evidence="1">
    <location>
        <begin position="49"/>
        <end position="68"/>
    </location>
</feature>
<evidence type="ECO:0000313" key="3">
    <source>
        <dbReference type="Proteomes" id="UP000298663"/>
    </source>
</evidence>
<evidence type="ECO:0000256" key="1">
    <source>
        <dbReference type="SAM" id="Phobius"/>
    </source>
</evidence>
<dbReference type="STRING" id="34508.A0A4U5MQK1"/>
<keyword evidence="1" id="KW-1133">Transmembrane helix</keyword>
<feature type="transmembrane region" description="Helical" evidence="1">
    <location>
        <begin position="6"/>
        <end position="29"/>
    </location>
</feature>
<dbReference type="OrthoDB" id="5873245at2759"/>
<keyword evidence="1" id="KW-0812">Transmembrane</keyword>
<dbReference type="Pfam" id="PF10321">
    <property type="entry name" value="7TM_GPCR_Srt"/>
    <property type="match status" value="1"/>
</dbReference>
<feature type="transmembrane region" description="Helical" evidence="1">
    <location>
        <begin position="74"/>
        <end position="97"/>
    </location>
</feature>